<dbReference type="RefSeq" id="WP_090602514.1">
    <property type="nucleotide sequence ID" value="NZ_FNZR01000001.1"/>
</dbReference>
<reference evidence="2" key="1">
    <citation type="submission" date="2016-10" db="EMBL/GenBank/DDBJ databases">
        <authorList>
            <person name="Varghese N."/>
            <person name="Submissions S."/>
        </authorList>
    </citation>
    <scope>NUCLEOTIDE SEQUENCE [LARGE SCALE GENOMIC DNA]</scope>
    <source>
        <strain evidence="2">Jip14</strain>
    </source>
</reference>
<dbReference type="STRING" id="332977.SAMN05421740_101519"/>
<dbReference type="OrthoDB" id="709252at2"/>
<dbReference type="Proteomes" id="UP000198916">
    <property type="component" value="Unassembled WGS sequence"/>
</dbReference>
<protein>
    <submittedName>
        <fullName evidence="1">Uncharacterized protein</fullName>
    </submittedName>
</protein>
<name>A0A1H7FZL5_9SPHI</name>
<dbReference type="AlphaFoldDB" id="A0A1H7FZL5"/>
<keyword evidence="2" id="KW-1185">Reference proteome</keyword>
<dbReference type="EMBL" id="FNZR01000001">
    <property type="protein sequence ID" value="SEK31496.1"/>
    <property type="molecule type" value="Genomic_DNA"/>
</dbReference>
<accession>A0A1H7FZL5</accession>
<evidence type="ECO:0000313" key="1">
    <source>
        <dbReference type="EMBL" id="SEK31496.1"/>
    </source>
</evidence>
<gene>
    <name evidence="1" type="ORF">SAMN05421740_101519</name>
</gene>
<evidence type="ECO:0000313" key="2">
    <source>
        <dbReference type="Proteomes" id="UP000198916"/>
    </source>
</evidence>
<proteinExistence type="predicted"/>
<sequence length="137" mass="15927">MYQSRREDYIERLIKRFFEALERVKGKNSQALDDALPDVQDEMAALYEEYFGTKRQGILQQPVQNLPEIVATLEPHQLRPLALLLYHDAMRQSSGEEKWMLLARSKALLMQGHAATGQIDFEDVQLLSHIEQELADW</sequence>
<organism evidence="1 2">
    <name type="scientific">Parapedobacter koreensis</name>
    <dbReference type="NCBI Taxonomy" id="332977"/>
    <lineage>
        <taxon>Bacteria</taxon>
        <taxon>Pseudomonadati</taxon>
        <taxon>Bacteroidota</taxon>
        <taxon>Sphingobacteriia</taxon>
        <taxon>Sphingobacteriales</taxon>
        <taxon>Sphingobacteriaceae</taxon>
        <taxon>Parapedobacter</taxon>
    </lineage>
</organism>